<dbReference type="GO" id="GO:0003676">
    <property type="term" value="F:nucleic acid binding"/>
    <property type="evidence" value="ECO:0007669"/>
    <property type="project" value="InterPro"/>
</dbReference>
<dbReference type="PANTHER" id="PTHR11544">
    <property type="entry name" value="COLD SHOCK DOMAIN CONTAINING PROTEINS"/>
    <property type="match status" value="1"/>
</dbReference>
<dbReference type="RefSeq" id="WP_084434581.1">
    <property type="nucleotide sequence ID" value="NZ_FWXV01000018.1"/>
</dbReference>
<evidence type="ECO:0000256" key="2">
    <source>
        <dbReference type="ARBA" id="ARBA00022490"/>
    </source>
</evidence>
<comment type="subcellular location">
    <subcellularLocation>
        <location evidence="1">Cytoplasm</location>
    </subcellularLocation>
</comment>
<dbReference type="PRINTS" id="PR00050">
    <property type="entry name" value="COLDSHOCK"/>
</dbReference>
<dbReference type="SMART" id="SM00357">
    <property type="entry name" value="CSP"/>
    <property type="match status" value="1"/>
</dbReference>
<name>A0A1W2FYG8_KIBAR</name>
<proteinExistence type="predicted"/>
<dbReference type="InterPro" id="IPR050181">
    <property type="entry name" value="Cold_shock_domain"/>
</dbReference>
<dbReference type="InterPro" id="IPR011129">
    <property type="entry name" value="CSD"/>
</dbReference>
<evidence type="ECO:0000256" key="1">
    <source>
        <dbReference type="ARBA" id="ARBA00004496"/>
    </source>
</evidence>
<organism evidence="4 5">
    <name type="scientific">Kibdelosporangium aridum</name>
    <dbReference type="NCBI Taxonomy" id="2030"/>
    <lineage>
        <taxon>Bacteria</taxon>
        <taxon>Bacillati</taxon>
        <taxon>Actinomycetota</taxon>
        <taxon>Actinomycetes</taxon>
        <taxon>Pseudonocardiales</taxon>
        <taxon>Pseudonocardiaceae</taxon>
        <taxon>Kibdelosporangium</taxon>
    </lineage>
</organism>
<protein>
    <submittedName>
        <fullName evidence="4">Cold shock protein (Beta-ribbon, CspA family)</fullName>
    </submittedName>
</protein>
<dbReference type="CDD" id="cd04458">
    <property type="entry name" value="CSP_CDS"/>
    <property type="match status" value="1"/>
</dbReference>
<dbReference type="SUPFAM" id="SSF50249">
    <property type="entry name" value="Nucleic acid-binding proteins"/>
    <property type="match status" value="1"/>
</dbReference>
<accession>A0A1W2FYG8</accession>
<evidence type="ECO:0000313" key="5">
    <source>
        <dbReference type="Proteomes" id="UP000192674"/>
    </source>
</evidence>
<dbReference type="EMBL" id="FWXV01000018">
    <property type="protein sequence ID" value="SMD26941.1"/>
    <property type="molecule type" value="Genomic_DNA"/>
</dbReference>
<dbReference type="AlphaFoldDB" id="A0A1W2FYG8"/>
<sequence length="74" mass="8153">MAHGIVTWFDAERGFGFISRAGFVSRDDGGAEIFVHQSQITSDSLRPIGRGDRVRFTLEPHAQGLRATDVHPVC</sequence>
<dbReference type="Gene3D" id="2.40.50.140">
    <property type="entry name" value="Nucleic acid-binding proteins"/>
    <property type="match status" value="1"/>
</dbReference>
<gene>
    <name evidence="4" type="ORF">SAMN05661093_10528</name>
</gene>
<dbReference type="InterPro" id="IPR012340">
    <property type="entry name" value="NA-bd_OB-fold"/>
</dbReference>
<dbReference type="OrthoDB" id="3695885at2"/>
<feature type="domain" description="CSD" evidence="3">
    <location>
        <begin position="1"/>
        <end position="72"/>
    </location>
</feature>
<evidence type="ECO:0000259" key="3">
    <source>
        <dbReference type="PROSITE" id="PS51857"/>
    </source>
</evidence>
<dbReference type="PIRSF" id="PIRSF002599">
    <property type="entry name" value="Cold_shock_A"/>
    <property type="match status" value="1"/>
</dbReference>
<keyword evidence="2" id="KW-0963">Cytoplasm</keyword>
<dbReference type="InterPro" id="IPR002059">
    <property type="entry name" value="CSP_DNA-bd"/>
</dbReference>
<dbReference type="Proteomes" id="UP000192674">
    <property type="component" value="Unassembled WGS sequence"/>
</dbReference>
<dbReference type="PROSITE" id="PS51857">
    <property type="entry name" value="CSD_2"/>
    <property type="match status" value="1"/>
</dbReference>
<dbReference type="SMR" id="A0A1W2FYG8"/>
<dbReference type="InterPro" id="IPR012156">
    <property type="entry name" value="Cold_shock_CspA"/>
</dbReference>
<dbReference type="Pfam" id="PF00313">
    <property type="entry name" value="CSD"/>
    <property type="match status" value="1"/>
</dbReference>
<keyword evidence="5" id="KW-1185">Reference proteome</keyword>
<dbReference type="GO" id="GO:0005737">
    <property type="term" value="C:cytoplasm"/>
    <property type="evidence" value="ECO:0007669"/>
    <property type="project" value="UniProtKB-SubCell"/>
</dbReference>
<evidence type="ECO:0000313" key="4">
    <source>
        <dbReference type="EMBL" id="SMD26941.1"/>
    </source>
</evidence>
<reference evidence="4 5" key="1">
    <citation type="submission" date="2017-04" db="EMBL/GenBank/DDBJ databases">
        <authorList>
            <person name="Afonso C.L."/>
            <person name="Miller P.J."/>
            <person name="Scott M.A."/>
            <person name="Spackman E."/>
            <person name="Goraichik I."/>
            <person name="Dimitrov K.M."/>
            <person name="Suarez D.L."/>
            <person name="Swayne D.E."/>
        </authorList>
    </citation>
    <scope>NUCLEOTIDE SEQUENCE [LARGE SCALE GENOMIC DNA]</scope>
    <source>
        <strain evidence="4 5">DSM 43828</strain>
    </source>
</reference>